<dbReference type="EMBL" id="LAZR01065093">
    <property type="protein sequence ID" value="KKK56240.1"/>
    <property type="molecule type" value="Genomic_DNA"/>
</dbReference>
<comment type="caution">
    <text evidence="1">The sequence shown here is derived from an EMBL/GenBank/DDBJ whole genome shotgun (WGS) entry which is preliminary data.</text>
</comment>
<name>A0A0F8X5L7_9ZZZZ</name>
<reference evidence="1" key="1">
    <citation type="journal article" date="2015" name="Nature">
        <title>Complex archaea that bridge the gap between prokaryotes and eukaryotes.</title>
        <authorList>
            <person name="Spang A."/>
            <person name="Saw J.H."/>
            <person name="Jorgensen S.L."/>
            <person name="Zaremba-Niedzwiedzka K."/>
            <person name="Martijn J."/>
            <person name="Lind A.E."/>
            <person name="van Eijk R."/>
            <person name="Schleper C."/>
            <person name="Guy L."/>
            <person name="Ettema T.J."/>
        </authorList>
    </citation>
    <scope>NUCLEOTIDE SEQUENCE</scope>
</reference>
<dbReference type="AlphaFoldDB" id="A0A0F8X5L7"/>
<dbReference type="Gene3D" id="3.40.50.300">
    <property type="entry name" value="P-loop containing nucleotide triphosphate hydrolases"/>
    <property type="match status" value="1"/>
</dbReference>
<proteinExistence type="predicted"/>
<organism evidence="1">
    <name type="scientific">marine sediment metagenome</name>
    <dbReference type="NCBI Taxonomy" id="412755"/>
    <lineage>
        <taxon>unclassified sequences</taxon>
        <taxon>metagenomes</taxon>
        <taxon>ecological metagenomes</taxon>
    </lineage>
</organism>
<sequence length="152" mass="17706">LDGTIQAEFFKTPYRPGMTGGEFYGAMTRCLSLHGFRARAIYDRFFFGELIYGPIIRKECILDEVMIAVILKELIRTQTVVVYCRPPAQQIFNKLGPDQMEGVRENIGRLVRAYDYWFAVLPMTGIRVIRYDWTLETGYQSLKREFKEIGGW</sequence>
<evidence type="ECO:0000313" key="1">
    <source>
        <dbReference type="EMBL" id="KKK56240.1"/>
    </source>
</evidence>
<accession>A0A0F8X5L7</accession>
<protein>
    <recommendedName>
        <fullName evidence="2">NadR/Ttd14 AAA domain-containing protein</fullName>
    </recommendedName>
</protein>
<feature type="non-terminal residue" evidence="1">
    <location>
        <position position="1"/>
    </location>
</feature>
<gene>
    <name evidence="1" type="ORF">LCGC14_3066540</name>
</gene>
<evidence type="ECO:0008006" key="2">
    <source>
        <dbReference type="Google" id="ProtNLM"/>
    </source>
</evidence>
<dbReference type="InterPro" id="IPR027417">
    <property type="entry name" value="P-loop_NTPase"/>
</dbReference>